<dbReference type="OrthoDB" id="3260844at2"/>
<dbReference type="PROSITE" id="PS51257">
    <property type="entry name" value="PROKAR_LIPOPROTEIN"/>
    <property type="match status" value="1"/>
</dbReference>
<evidence type="ECO:0000313" key="3">
    <source>
        <dbReference type="EMBL" id="EJF41372.1"/>
    </source>
</evidence>
<gene>
    <name evidence="3" type="ORF">HMPREF1318_1296</name>
</gene>
<keyword evidence="2" id="KW-0732">Signal</keyword>
<feature type="chain" id="PRO_5003736863" description="Lipoprotein" evidence="2">
    <location>
        <begin position="23"/>
        <end position="225"/>
    </location>
</feature>
<feature type="region of interest" description="Disordered" evidence="1">
    <location>
        <begin position="28"/>
        <end position="61"/>
    </location>
</feature>
<reference evidence="3 4" key="1">
    <citation type="submission" date="2012-05" db="EMBL/GenBank/DDBJ databases">
        <authorList>
            <person name="Harkins D.M."/>
            <person name="Madupu R."/>
            <person name="Durkin A.S."/>
            <person name="Torralba M."/>
            <person name="Methe B."/>
            <person name="Sutton G.G."/>
            <person name="Nelson K.E."/>
        </authorList>
    </citation>
    <scope>NUCLEOTIDE SEQUENCE [LARGE SCALE GENOMIC DNA]</scope>
    <source>
        <strain evidence="3 4">F0489</strain>
    </source>
</reference>
<evidence type="ECO:0000256" key="2">
    <source>
        <dbReference type="SAM" id="SignalP"/>
    </source>
</evidence>
<accession>J0N9V5</accession>
<organism evidence="3 4">
    <name type="scientific">Actinomyces massiliensis F0489</name>
    <dbReference type="NCBI Taxonomy" id="1125718"/>
    <lineage>
        <taxon>Bacteria</taxon>
        <taxon>Bacillati</taxon>
        <taxon>Actinomycetota</taxon>
        <taxon>Actinomycetes</taxon>
        <taxon>Actinomycetales</taxon>
        <taxon>Actinomycetaceae</taxon>
        <taxon>Actinomyces</taxon>
    </lineage>
</organism>
<dbReference type="EMBL" id="AKFT01000159">
    <property type="protein sequence ID" value="EJF41372.1"/>
    <property type="molecule type" value="Genomic_DNA"/>
</dbReference>
<dbReference type="PATRIC" id="fig|1125718.3.peg.1945"/>
<dbReference type="RefSeq" id="WP_008732322.1">
    <property type="nucleotide sequence ID" value="NZ_AKFT01000159.1"/>
</dbReference>
<keyword evidence="4" id="KW-1185">Reference proteome</keyword>
<feature type="compositionally biased region" description="Polar residues" evidence="1">
    <location>
        <begin position="51"/>
        <end position="60"/>
    </location>
</feature>
<sequence length="225" mass="23202">MRTIVKILSVAVAAACAVGMSACGSKDGQDASGPASGAGAPTSQASGGSTDSAAQATGQSAVAGAQEIEPITFTDETIGLTQTCDQMISDFATPTYKAQASEANDTVYLLHCTLDFSDDFSFTSEADNTLNLNDDNDAYHFVVLMQDNLKDDMTQAGLHPITSDDHGASHVDGWYGFVAMGDSTQAKPLPEDAMTLSYERGAATGGGDKGDEAHASRSKVTVKNG</sequence>
<evidence type="ECO:0000256" key="1">
    <source>
        <dbReference type="SAM" id="MobiDB-lite"/>
    </source>
</evidence>
<feature type="compositionally biased region" description="Low complexity" evidence="1">
    <location>
        <begin position="28"/>
        <end position="50"/>
    </location>
</feature>
<feature type="region of interest" description="Disordered" evidence="1">
    <location>
        <begin position="193"/>
        <end position="225"/>
    </location>
</feature>
<dbReference type="Proteomes" id="UP000002941">
    <property type="component" value="Unassembled WGS sequence"/>
</dbReference>
<name>J0N9V5_9ACTO</name>
<dbReference type="AlphaFoldDB" id="J0N9V5"/>
<feature type="signal peptide" evidence="2">
    <location>
        <begin position="1"/>
        <end position="22"/>
    </location>
</feature>
<evidence type="ECO:0000313" key="4">
    <source>
        <dbReference type="Proteomes" id="UP000002941"/>
    </source>
</evidence>
<dbReference type="eggNOG" id="ENOG5031Z7X">
    <property type="taxonomic scope" value="Bacteria"/>
</dbReference>
<proteinExistence type="predicted"/>
<protein>
    <recommendedName>
        <fullName evidence="5">Lipoprotein</fullName>
    </recommendedName>
</protein>
<evidence type="ECO:0008006" key="5">
    <source>
        <dbReference type="Google" id="ProtNLM"/>
    </source>
</evidence>
<comment type="caution">
    <text evidence="3">The sequence shown here is derived from an EMBL/GenBank/DDBJ whole genome shotgun (WGS) entry which is preliminary data.</text>
</comment>